<keyword evidence="3" id="KW-1185">Reference proteome</keyword>
<sequence>MTTPSPIDLSEADSPRHPRLEVITDLQTEVSKVAFPLDLPDAPELRELRERVLTQLGARLLPRLRRADAPAVVVLGGSSGVGKSTLLNSLLGEEVSDAGVLRPTTRRAVVAVHPDDAASLVGQPLADLADVRTHPAVPAGLALLDAPDLNSVHADNRSLAAQLLETADLWVFVTTAARYGDALPWRLLTEANARGISTAVVLNRVPARVLGPVRKDLLSRLDGLGLGEAPLFLVPDAGPHEGTLPGDLVTELDAWLDLVADRHRAAGVVRRTTRGVWAALREQLLVLAAGADDQAEAAAALRDLAVA</sequence>
<dbReference type="EMBL" id="WHPC01000038">
    <property type="protein sequence ID" value="MPV37518.1"/>
    <property type="molecule type" value="Genomic_DNA"/>
</dbReference>
<evidence type="ECO:0000313" key="3">
    <source>
        <dbReference type="Proteomes" id="UP000437709"/>
    </source>
</evidence>
<gene>
    <name evidence="2" type="ORF">GB881_10795</name>
</gene>
<name>A0A6N7EK99_9MICO</name>
<dbReference type="RefSeq" id="WP_193721613.1">
    <property type="nucleotide sequence ID" value="NZ_WHPC01000038.1"/>
</dbReference>
<accession>A0A6N7EK99</accession>
<dbReference type="GO" id="GO:0000028">
    <property type="term" value="P:ribosomal small subunit assembly"/>
    <property type="evidence" value="ECO:0007669"/>
    <property type="project" value="TreeGrafter"/>
</dbReference>
<dbReference type="InterPro" id="IPR006073">
    <property type="entry name" value="GTP-bd"/>
</dbReference>
<reference evidence="2 3" key="1">
    <citation type="submission" date="2019-10" db="EMBL/GenBank/DDBJ databases">
        <title>Georgenia wutianyii sp. nov. and Georgenia yuyongxinii sp. nov. isolated from plateau pika (Ochotona curzoniae) in the Qinghai-Tibet plateau of China.</title>
        <authorList>
            <person name="Tian Z."/>
        </authorList>
    </citation>
    <scope>NUCLEOTIDE SEQUENCE [LARGE SCALE GENOMIC DNA]</scope>
    <source>
        <strain evidence="2 3">JCM 19765</strain>
    </source>
</reference>
<dbReference type="GO" id="GO:0019843">
    <property type="term" value="F:rRNA binding"/>
    <property type="evidence" value="ECO:0007669"/>
    <property type="project" value="TreeGrafter"/>
</dbReference>
<dbReference type="Proteomes" id="UP000437709">
    <property type="component" value="Unassembled WGS sequence"/>
</dbReference>
<feature type="non-terminal residue" evidence="2">
    <location>
        <position position="307"/>
    </location>
</feature>
<feature type="domain" description="G" evidence="1">
    <location>
        <begin position="73"/>
        <end position="176"/>
    </location>
</feature>
<dbReference type="PANTHER" id="PTHR42698">
    <property type="entry name" value="GTPASE ERA"/>
    <property type="match status" value="1"/>
</dbReference>
<comment type="caution">
    <text evidence="2">The sequence shown here is derived from an EMBL/GenBank/DDBJ whole genome shotgun (WGS) entry which is preliminary data.</text>
</comment>
<organism evidence="2 3">
    <name type="scientific">Georgenia subflava</name>
    <dbReference type="NCBI Taxonomy" id="1622177"/>
    <lineage>
        <taxon>Bacteria</taxon>
        <taxon>Bacillati</taxon>
        <taxon>Actinomycetota</taxon>
        <taxon>Actinomycetes</taxon>
        <taxon>Micrococcales</taxon>
        <taxon>Bogoriellaceae</taxon>
        <taxon>Georgenia</taxon>
    </lineage>
</organism>
<dbReference type="InterPro" id="IPR005662">
    <property type="entry name" value="GTPase_Era-like"/>
</dbReference>
<dbReference type="GO" id="GO:0005829">
    <property type="term" value="C:cytosol"/>
    <property type="evidence" value="ECO:0007669"/>
    <property type="project" value="TreeGrafter"/>
</dbReference>
<dbReference type="Gene3D" id="3.40.50.300">
    <property type="entry name" value="P-loop containing nucleotide triphosphate hydrolases"/>
    <property type="match status" value="1"/>
</dbReference>
<dbReference type="GO" id="GO:0005525">
    <property type="term" value="F:GTP binding"/>
    <property type="evidence" value="ECO:0007669"/>
    <property type="project" value="InterPro"/>
</dbReference>
<protein>
    <submittedName>
        <fullName evidence="2">ABC transporter</fullName>
    </submittedName>
</protein>
<evidence type="ECO:0000259" key="1">
    <source>
        <dbReference type="Pfam" id="PF01926"/>
    </source>
</evidence>
<dbReference type="Pfam" id="PF01926">
    <property type="entry name" value="MMR_HSR1"/>
    <property type="match status" value="1"/>
</dbReference>
<dbReference type="PANTHER" id="PTHR42698:SF1">
    <property type="entry name" value="GTPASE ERA, MITOCHONDRIAL"/>
    <property type="match status" value="1"/>
</dbReference>
<dbReference type="GO" id="GO:0043024">
    <property type="term" value="F:ribosomal small subunit binding"/>
    <property type="evidence" value="ECO:0007669"/>
    <property type="project" value="TreeGrafter"/>
</dbReference>
<dbReference type="AlphaFoldDB" id="A0A6N7EK99"/>
<evidence type="ECO:0000313" key="2">
    <source>
        <dbReference type="EMBL" id="MPV37518.1"/>
    </source>
</evidence>
<dbReference type="CDD" id="cd00882">
    <property type="entry name" value="Ras_like_GTPase"/>
    <property type="match status" value="1"/>
</dbReference>
<proteinExistence type="predicted"/>
<dbReference type="InterPro" id="IPR027417">
    <property type="entry name" value="P-loop_NTPase"/>
</dbReference>
<dbReference type="SUPFAM" id="SSF52540">
    <property type="entry name" value="P-loop containing nucleoside triphosphate hydrolases"/>
    <property type="match status" value="1"/>
</dbReference>